<feature type="region of interest" description="Disordered" evidence="1">
    <location>
        <begin position="234"/>
        <end position="428"/>
    </location>
</feature>
<reference evidence="4" key="1">
    <citation type="submission" date="2015-01" db="EMBL/GenBank/DDBJ databases">
        <title>Transcriptome Assembly of Fopius arisanus.</title>
        <authorList>
            <person name="Geib S."/>
        </authorList>
    </citation>
    <scope>NUCLEOTIDE SEQUENCE</scope>
</reference>
<evidence type="ECO:0000313" key="7">
    <source>
        <dbReference type="RefSeq" id="XP_011314958.1"/>
    </source>
</evidence>
<dbReference type="RefSeq" id="XP_011314958.1">
    <property type="nucleotide sequence ID" value="XM_011316656.1"/>
</dbReference>
<dbReference type="KEGG" id="fas:105273918"/>
<proteinExistence type="predicted"/>
<feature type="compositionally biased region" description="Basic and acidic residues" evidence="1">
    <location>
        <begin position="234"/>
        <end position="248"/>
    </location>
</feature>
<dbReference type="InterPro" id="IPR040214">
    <property type="entry name" value="BRD10"/>
</dbReference>
<dbReference type="OrthoDB" id="21449at2759"/>
<dbReference type="InterPro" id="IPR056522">
    <property type="entry name" value="KIAA2026_hel"/>
</dbReference>
<feature type="compositionally biased region" description="Basic and acidic residues" evidence="1">
    <location>
        <begin position="393"/>
        <end position="420"/>
    </location>
</feature>
<evidence type="ECO:0000313" key="4">
    <source>
        <dbReference type="EMBL" id="JAG77668.1"/>
    </source>
</evidence>
<accession>A0A9R1TUG7</accession>
<dbReference type="Proteomes" id="UP000694866">
    <property type="component" value="Unplaced"/>
</dbReference>
<organism evidence="4">
    <name type="scientific">Fopius arisanus</name>
    <dbReference type="NCBI Taxonomy" id="64838"/>
    <lineage>
        <taxon>Eukaryota</taxon>
        <taxon>Metazoa</taxon>
        <taxon>Ecdysozoa</taxon>
        <taxon>Arthropoda</taxon>
        <taxon>Hexapoda</taxon>
        <taxon>Insecta</taxon>
        <taxon>Pterygota</taxon>
        <taxon>Neoptera</taxon>
        <taxon>Endopterygota</taxon>
        <taxon>Hymenoptera</taxon>
        <taxon>Apocrita</taxon>
        <taxon>Ichneumonoidea</taxon>
        <taxon>Braconidae</taxon>
        <taxon>Opiinae</taxon>
        <taxon>Fopius</taxon>
    </lineage>
</organism>
<evidence type="ECO:0000313" key="6">
    <source>
        <dbReference type="RefSeq" id="XP_011314949.1"/>
    </source>
</evidence>
<feature type="compositionally biased region" description="Polar residues" evidence="1">
    <location>
        <begin position="716"/>
        <end position="727"/>
    </location>
</feature>
<feature type="compositionally biased region" description="Basic and acidic residues" evidence="1">
    <location>
        <begin position="271"/>
        <end position="335"/>
    </location>
</feature>
<protein>
    <submittedName>
        <fullName evidence="4">KIAA2026_1 protein</fullName>
    </submittedName>
    <submittedName>
        <fullName evidence="3">KIAA2026_2 protein</fullName>
    </submittedName>
</protein>
<dbReference type="Pfam" id="PF23450">
    <property type="entry name" value="KIAA2026_hel"/>
    <property type="match status" value="1"/>
</dbReference>
<feature type="compositionally biased region" description="Basic and acidic residues" evidence="1">
    <location>
        <begin position="598"/>
        <end position="620"/>
    </location>
</feature>
<feature type="compositionally biased region" description="Basic residues" evidence="1">
    <location>
        <begin position="694"/>
        <end position="712"/>
    </location>
</feature>
<feature type="compositionally biased region" description="Polar residues" evidence="1">
    <location>
        <begin position="903"/>
        <end position="914"/>
    </location>
</feature>
<evidence type="ECO:0000256" key="1">
    <source>
        <dbReference type="SAM" id="MobiDB-lite"/>
    </source>
</evidence>
<feature type="compositionally biased region" description="Basic residues" evidence="1">
    <location>
        <begin position="249"/>
        <end position="270"/>
    </location>
</feature>
<feature type="compositionally biased region" description="Polar residues" evidence="1">
    <location>
        <begin position="343"/>
        <end position="358"/>
    </location>
</feature>
<dbReference type="EMBL" id="GBYB01006471">
    <property type="protein sequence ID" value="JAG76238.1"/>
    <property type="molecule type" value="Transcribed_RNA"/>
</dbReference>
<dbReference type="RefSeq" id="XP_011314949.1">
    <property type="nucleotide sequence ID" value="XM_011316647.1"/>
</dbReference>
<feature type="domain" description="Uncharacterized bromodomain-containing protein 10 helical" evidence="2">
    <location>
        <begin position="36"/>
        <end position="177"/>
    </location>
</feature>
<accession>A0A0C9RLP7</accession>
<gene>
    <name evidence="4" type="primary">KIAA2026_1</name>
    <name evidence="3" type="synonym">KIAA2026_2</name>
    <name evidence="6 7" type="synonym">LOC105273918</name>
    <name evidence="3" type="ORF">g.58494</name>
    <name evidence="4" type="ORF">g.58498</name>
</gene>
<evidence type="ECO:0000313" key="3">
    <source>
        <dbReference type="EMBL" id="JAG76238.1"/>
    </source>
</evidence>
<dbReference type="EMBL" id="GBYB01007901">
    <property type="protein sequence ID" value="JAG77668.1"/>
    <property type="molecule type" value="Transcribed_RNA"/>
</dbReference>
<reference evidence="6 7" key="2">
    <citation type="submission" date="2025-04" db="UniProtKB">
        <authorList>
            <consortium name="RefSeq"/>
        </authorList>
    </citation>
    <scope>IDENTIFICATION</scope>
    <source>
        <strain evidence="6 7">USDA-PBARC FA_bdor</strain>
        <tissue evidence="6 7">Whole organism</tissue>
    </source>
</reference>
<sequence>MSEATATSGQDEEEKNFEGSPHLSENLSEEVASMWEIPQMYQFLCLAKETLGIQHLSMYEMERMLLMPKASKQLASIMTSLLCPPMPKSKLRTMPPMPYQFWTNLLTQKALGWFKVYQSKDGDTVKVLETIGVEPEFWKIFSHPELISERKFDKLSLRERVWLLKTVCDTLIHSRRSLQDEIVRNYLDDDSEMVLGKDRHGARYIYFPIFLDNDLRVYRHCLDNKILLSLKPGKREAKPKPEVPTERKMVKRKRKSWKYGKLPTKSKKRTPKSDKDRGEVKGEGKEKVVSELREKKKAKRENEGKGTETRHKVEERNCDAKAPDGQPKSDEKIGKDVTISGPEKSTQPLAKGDTTSPAGESRVLKDDVSNCSKTDDEKISEKRASPLLGKNLDQSKSDDEKIVETRASGKTERDESKEICEESTSTEGNIGECIRETARDADDSTLDMELKSVSSVASKKEIEEFKLMITDLGESNFRLVADGLDALKDLVACFVAQNYPEGPGTVACELQLIKKLNVMIKELEKVEATLKLSKIEAKEKLQLEWDDYQESDKNGGQPADGEKGSNTWIIGSQGCPLLANGDTLSQSGVEGQFSEGGVKIKIEKKDPDEESNGSERESRRVLRRRGISSYLEPFFTSSEESDQSDLDGYTGTGVEVLPVPTGHVSPPAEPTPSRPRGENSTADDSDQDWILPGSRKRRRKRSSPSKRSKSLPHKSQPINSHGSTTLHPASDPISTDAKTRINPVNNAMSIRPVNKIKITSVHSELDIKDEGPIIDTVTSASDNSLSKGVQQNYVLVNTGNGPVNYVVMPQDNPQSQPAPMVSVVPPVQPQNYIQSYIQSPGGYIVPHVAPYRPPYPNPPTLPPMIIQPGQVLQQPYVQQPNNYVQYQQAVPPMTVSYPGPVQTPVSQSMAGPRQQTREIQIRSVGPPPRPQHPVGAVIRSASVPFRGASRPAVRSRGAQQPRPLPRGPRPATRYPIGGSVNKPGPTPVKSKTTSLIVLSDSDDEIEMIITEKTSPEKKTESRLKPVITSEVTVPGKNVLSPQIIQRMNQGGISITPIRPKAPEKPTIAGGTQLVVVVNETGSHYALALPNGSKLILTPEQVAQIRASNGGKLVL</sequence>
<feature type="region of interest" description="Disordered" evidence="1">
    <location>
        <begin position="633"/>
        <end position="740"/>
    </location>
</feature>
<dbReference type="AlphaFoldDB" id="A0A0C9RLP7"/>
<evidence type="ECO:0000313" key="5">
    <source>
        <dbReference type="Proteomes" id="UP000694866"/>
    </source>
</evidence>
<feature type="region of interest" description="Disordered" evidence="1">
    <location>
        <begin position="903"/>
        <end position="991"/>
    </location>
</feature>
<name>A0A0C9RLP7_9HYME</name>
<keyword evidence="5" id="KW-1185">Reference proteome</keyword>
<evidence type="ECO:0000259" key="2">
    <source>
        <dbReference type="Pfam" id="PF23450"/>
    </source>
</evidence>
<feature type="region of interest" description="Disordered" evidence="1">
    <location>
        <begin position="1"/>
        <end position="23"/>
    </location>
</feature>
<dbReference type="PANTHER" id="PTHR31095">
    <property type="entry name" value="RIKEN CDNA 9930021J03 GENE"/>
    <property type="match status" value="1"/>
</dbReference>
<feature type="compositionally biased region" description="Basic and acidic residues" evidence="1">
    <location>
        <begin position="362"/>
        <end position="384"/>
    </location>
</feature>
<dbReference type="PANTHER" id="PTHR31095:SF3">
    <property type="entry name" value="RIKEN CDNA 9930021J03 GENE"/>
    <property type="match status" value="1"/>
</dbReference>
<feature type="region of interest" description="Disordered" evidence="1">
    <location>
        <begin position="581"/>
        <end position="620"/>
    </location>
</feature>
<accession>A0A9R1TTE4</accession>
<dbReference type="GeneID" id="105273918"/>